<comment type="caution">
    <text evidence="1">The sequence shown here is derived from an EMBL/GenBank/DDBJ whole genome shotgun (WGS) entry which is preliminary data.</text>
</comment>
<sequence>MSLLRDRSACWNFSHSSALCPPLQNGQSLATTTANAAAVDLMRSTDLRSGLNGFDDGVRRSGLDADGLVSSLLDLESSPACHWANSRNFCKLSSSSAASGPMLVSQAPISAGGNLSSNIGIRTSLAGRRPANGSLSRAVRQRRCFVTSSTSDWMPCAVISRHAGSLHRAAKCSRITCLGRPKRFFKMSTAWE</sequence>
<evidence type="ECO:0000313" key="2">
    <source>
        <dbReference type="Proteomes" id="UP000054783"/>
    </source>
</evidence>
<accession>A0A0V0ZXR5</accession>
<evidence type="ECO:0000313" key="1">
    <source>
        <dbReference type="EMBL" id="KRY17349.1"/>
    </source>
</evidence>
<reference evidence="1 2" key="1">
    <citation type="submission" date="2015-01" db="EMBL/GenBank/DDBJ databases">
        <title>Evolution of Trichinella species and genotypes.</title>
        <authorList>
            <person name="Korhonen P.K."/>
            <person name="Edoardo P."/>
            <person name="Giuseppe L.R."/>
            <person name="Gasser R.B."/>
        </authorList>
    </citation>
    <scope>NUCLEOTIDE SEQUENCE [LARGE SCALE GENOMIC DNA]</scope>
    <source>
        <strain evidence="1">ISS2496</strain>
    </source>
</reference>
<gene>
    <name evidence="1" type="ORF">T12_12437</name>
</gene>
<organism evidence="1 2">
    <name type="scientific">Trichinella patagoniensis</name>
    <dbReference type="NCBI Taxonomy" id="990121"/>
    <lineage>
        <taxon>Eukaryota</taxon>
        <taxon>Metazoa</taxon>
        <taxon>Ecdysozoa</taxon>
        <taxon>Nematoda</taxon>
        <taxon>Enoplea</taxon>
        <taxon>Dorylaimia</taxon>
        <taxon>Trichinellida</taxon>
        <taxon>Trichinellidae</taxon>
        <taxon>Trichinella</taxon>
    </lineage>
</organism>
<dbReference type="EMBL" id="JYDQ01000063">
    <property type="protein sequence ID" value="KRY17349.1"/>
    <property type="molecule type" value="Genomic_DNA"/>
</dbReference>
<proteinExistence type="predicted"/>
<dbReference type="Proteomes" id="UP000054783">
    <property type="component" value="Unassembled WGS sequence"/>
</dbReference>
<protein>
    <submittedName>
        <fullName evidence="1">Uncharacterized protein</fullName>
    </submittedName>
</protein>
<name>A0A0V0ZXR5_9BILA</name>
<dbReference type="AlphaFoldDB" id="A0A0V0ZXR5"/>
<dbReference type="OrthoDB" id="10312988at2759"/>
<keyword evidence="2" id="KW-1185">Reference proteome</keyword>